<name>A0A1H1PV42_9ACTN</name>
<gene>
    <name evidence="4" type="ORF">SAMN04488570_1244</name>
</gene>
<keyword evidence="2 3" id="KW-0472">Membrane</keyword>
<dbReference type="Proteomes" id="UP000198859">
    <property type="component" value="Chromosome I"/>
</dbReference>
<dbReference type="PANTHER" id="PTHR37042:SF4">
    <property type="entry name" value="OUTER MEMBRANE PROTEIN RV1973"/>
    <property type="match status" value="1"/>
</dbReference>
<reference evidence="5" key="1">
    <citation type="submission" date="2016-10" db="EMBL/GenBank/DDBJ databases">
        <authorList>
            <person name="Varghese N."/>
            <person name="Submissions S."/>
        </authorList>
    </citation>
    <scope>NUCLEOTIDE SEQUENCE [LARGE SCALE GENOMIC DNA]</scope>
    <source>
        <strain evidence="5">DSM 22127</strain>
    </source>
</reference>
<comment type="subcellular location">
    <subcellularLocation>
        <location evidence="1">Membrane</location>
    </subcellularLocation>
</comment>
<protein>
    <recommendedName>
        <fullName evidence="6">Mce-associated membrane protein</fullName>
    </recommendedName>
</protein>
<dbReference type="GO" id="GO:0016020">
    <property type="term" value="C:membrane"/>
    <property type="evidence" value="ECO:0007669"/>
    <property type="project" value="UniProtKB-SubCell"/>
</dbReference>
<evidence type="ECO:0000256" key="1">
    <source>
        <dbReference type="ARBA" id="ARBA00004370"/>
    </source>
</evidence>
<keyword evidence="3" id="KW-1133">Transmembrane helix</keyword>
<evidence type="ECO:0000256" key="2">
    <source>
        <dbReference type="ARBA" id="ARBA00023136"/>
    </source>
</evidence>
<evidence type="ECO:0000313" key="5">
    <source>
        <dbReference type="Proteomes" id="UP000198859"/>
    </source>
</evidence>
<accession>A0A1H1PV42</accession>
<dbReference type="RefSeq" id="WP_091727323.1">
    <property type="nucleotide sequence ID" value="NZ_LT629757.1"/>
</dbReference>
<dbReference type="STRING" id="642780.SAMN04488570_1244"/>
<organism evidence="4 5">
    <name type="scientific">Nocardioides scoriae</name>
    <dbReference type="NCBI Taxonomy" id="642780"/>
    <lineage>
        <taxon>Bacteria</taxon>
        <taxon>Bacillati</taxon>
        <taxon>Actinomycetota</taxon>
        <taxon>Actinomycetes</taxon>
        <taxon>Propionibacteriales</taxon>
        <taxon>Nocardioidaceae</taxon>
        <taxon>Nocardioides</taxon>
    </lineage>
</organism>
<evidence type="ECO:0000313" key="4">
    <source>
        <dbReference type="EMBL" id="SDS15070.1"/>
    </source>
</evidence>
<dbReference type="PANTHER" id="PTHR37042">
    <property type="entry name" value="OUTER MEMBRANE PROTEIN RV1973"/>
    <property type="match status" value="1"/>
</dbReference>
<sequence>MSAVGQRTSRTGAGTALVLLLVVVVLGATTALGWWWRDQGAGAARPTLRTPVTSVTSIEPGSRAAAELSARVLSYDWGTFDADATRVEADLAPGFREDYARTMRDTRSEALAEKVVLRAAVRDSAVVSASARRVVALVYLDQVTSAQGSMTQRRDQTRVLVTVTRDGGQWRVSRMDAF</sequence>
<keyword evidence="5" id="KW-1185">Reference proteome</keyword>
<evidence type="ECO:0008006" key="6">
    <source>
        <dbReference type="Google" id="ProtNLM"/>
    </source>
</evidence>
<dbReference type="EMBL" id="LT629757">
    <property type="protein sequence ID" value="SDS15070.1"/>
    <property type="molecule type" value="Genomic_DNA"/>
</dbReference>
<proteinExistence type="predicted"/>
<feature type="transmembrane region" description="Helical" evidence="3">
    <location>
        <begin position="12"/>
        <end position="36"/>
    </location>
</feature>
<evidence type="ECO:0000256" key="3">
    <source>
        <dbReference type="SAM" id="Phobius"/>
    </source>
</evidence>
<keyword evidence="3" id="KW-0812">Transmembrane</keyword>
<dbReference type="AlphaFoldDB" id="A0A1H1PV42"/>
<dbReference type="OrthoDB" id="3828517at2"/>